<name>A0A392RS59_9FABA</name>
<feature type="non-terminal residue" evidence="2">
    <location>
        <position position="105"/>
    </location>
</feature>
<comment type="caution">
    <text evidence="2">The sequence shown here is derived from an EMBL/GenBank/DDBJ whole genome shotgun (WGS) entry which is preliminary data.</text>
</comment>
<accession>A0A392RS59</accession>
<organism evidence="2 3">
    <name type="scientific">Trifolium medium</name>
    <dbReference type="NCBI Taxonomy" id="97028"/>
    <lineage>
        <taxon>Eukaryota</taxon>
        <taxon>Viridiplantae</taxon>
        <taxon>Streptophyta</taxon>
        <taxon>Embryophyta</taxon>
        <taxon>Tracheophyta</taxon>
        <taxon>Spermatophyta</taxon>
        <taxon>Magnoliopsida</taxon>
        <taxon>eudicotyledons</taxon>
        <taxon>Gunneridae</taxon>
        <taxon>Pentapetalae</taxon>
        <taxon>rosids</taxon>
        <taxon>fabids</taxon>
        <taxon>Fabales</taxon>
        <taxon>Fabaceae</taxon>
        <taxon>Papilionoideae</taxon>
        <taxon>50 kb inversion clade</taxon>
        <taxon>NPAAA clade</taxon>
        <taxon>Hologalegina</taxon>
        <taxon>IRL clade</taxon>
        <taxon>Trifolieae</taxon>
        <taxon>Trifolium</taxon>
    </lineage>
</organism>
<feature type="coiled-coil region" evidence="1">
    <location>
        <begin position="48"/>
        <end position="75"/>
    </location>
</feature>
<proteinExistence type="predicted"/>
<evidence type="ECO:0000313" key="3">
    <source>
        <dbReference type="Proteomes" id="UP000265520"/>
    </source>
</evidence>
<reference evidence="2 3" key="1">
    <citation type="journal article" date="2018" name="Front. Plant Sci.">
        <title>Red Clover (Trifolium pratense) and Zigzag Clover (T. medium) - A Picture of Genomic Similarities and Differences.</title>
        <authorList>
            <person name="Dluhosova J."/>
            <person name="Istvanek J."/>
            <person name="Nedelnik J."/>
            <person name="Repkova J."/>
        </authorList>
    </citation>
    <scope>NUCLEOTIDE SEQUENCE [LARGE SCALE GENOMIC DNA]</scope>
    <source>
        <strain evidence="3">cv. 10/8</strain>
        <tissue evidence="2">Leaf</tissue>
    </source>
</reference>
<dbReference type="AlphaFoldDB" id="A0A392RS59"/>
<dbReference type="EMBL" id="LXQA010255790">
    <property type="protein sequence ID" value="MCI38425.1"/>
    <property type="molecule type" value="Genomic_DNA"/>
</dbReference>
<feature type="non-terminal residue" evidence="2">
    <location>
        <position position="1"/>
    </location>
</feature>
<keyword evidence="1" id="KW-0175">Coiled coil</keyword>
<sequence>SDVEARHVAEKEKLTGEVDKLKKAREDNDVAAKKECDAAVTKVSKKCAGEVEAMKRKHTDEKEMLEKRIRVLTLTRDAFIVFCFQTGRDLWDLQNDNEDLEVVND</sequence>
<evidence type="ECO:0000313" key="2">
    <source>
        <dbReference type="EMBL" id="MCI38425.1"/>
    </source>
</evidence>
<protein>
    <submittedName>
        <fullName evidence="2">Uncharacterized protein</fullName>
    </submittedName>
</protein>
<keyword evidence="3" id="KW-1185">Reference proteome</keyword>
<evidence type="ECO:0000256" key="1">
    <source>
        <dbReference type="SAM" id="Coils"/>
    </source>
</evidence>
<dbReference type="Proteomes" id="UP000265520">
    <property type="component" value="Unassembled WGS sequence"/>
</dbReference>